<reference evidence="1 2" key="1">
    <citation type="journal article" date="2014" name="Am. J. Bot.">
        <title>Genome assembly and annotation for red clover (Trifolium pratense; Fabaceae).</title>
        <authorList>
            <person name="Istvanek J."/>
            <person name="Jaros M."/>
            <person name="Krenek A."/>
            <person name="Repkova J."/>
        </authorList>
    </citation>
    <scope>NUCLEOTIDE SEQUENCE [LARGE SCALE GENOMIC DNA]</scope>
    <source>
        <strain evidence="2">cv. Tatra</strain>
        <tissue evidence="1">Young leaves</tissue>
    </source>
</reference>
<dbReference type="AlphaFoldDB" id="A0A2K3K4I7"/>
<name>A0A2K3K4I7_TRIPR</name>
<evidence type="ECO:0000313" key="1">
    <source>
        <dbReference type="EMBL" id="PNX61198.1"/>
    </source>
</evidence>
<evidence type="ECO:0000313" key="2">
    <source>
        <dbReference type="Proteomes" id="UP000236291"/>
    </source>
</evidence>
<feature type="non-terminal residue" evidence="1">
    <location>
        <position position="1"/>
    </location>
</feature>
<dbReference type="EMBL" id="ASHM01084651">
    <property type="protein sequence ID" value="PNX61198.1"/>
    <property type="molecule type" value="Genomic_DNA"/>
</dbReference>
<dbReference type="Proteomes" id="UP000236291">
    <property type="component" value="Unassembled WGS sequence"/>
</dbReference>
<proteinExistence type="predicted"/>
<gene>
    <name evidence="1" type="ORF">L195_g052330</name>
</gene>
<reference evidence="1 2" key="2">
    <citation type="journal article" date="2017" name="Front. Plant Sci.">
        <title>Gene Classification and Mining of Molecular Markers Useful in Red Clover (Trifolium pratense) Breeding.</title>
        <authorList>
            <person name="Istvanek J."/>
            <person name="Dluhosova J."/>
            <person name="Dluhos P."/>
            <person name="Patkova L."/>
            <person name="Nedelnik J."/>
            <person name="Repkova J."/>
        </authorList>
    </citation>
    <scope>NUCLEOTIDE SEQUENCE [LARGE SCALE GENOMIC DNA]</scope>
    <source>
        <strain evidence="2">cv. Tatra</strain>
        <tissue evidence="1">Young leaves</tissue>
    </source>
</reference>
<accession>A0A2K3K4I7</accession>
<comment type="caution">
    <text evidence="1">The sequence shown here is derived from an EMBL/GenBank/DDBJ whole genome shotgun (WGS) entry which is preliminary data.</text>
</comment>
<sequence length="90" mass="9997">DFKTRFGEFGGNLTLVVRLFTIDDVISESGVFFPVGVIEMRFLTPPDKGDLFNSGVTVDILLLDSPTMTAWILLRTNLAFLVRILNASKC</sequence>
<protein>
    <submittedName>
        <fullName evidence="1">Uncharacterized protein</fullName>
    </submittedName>
</protein>
<organism evidence="1 2">
    <name type="scientific">Trifolium pratense</name>
    <name type="common">Red clover</name>
    <dbReference type="NCBI Taxonomy" id="57577"/>
    <lineage>
        <taxon>Eukaryota</taxon>
        <taxon>Viridiplantae</taxon>
        <taxon>Streptophyta</taxon>
        <taxon>Embryophyta</taxon>
        <taxon>Tracheophyta</taxon>
        <taxon>Spermatophyta</taxon>
        <taxon>Magnoliopsida</taxon>
        <taxon>eudicotyledons</taxon>
        <taxon>Gunneridae</taxon>
        <taxon>Pentapetalae</taxon>
        <taxon>rosids</taxon>
        <taxon>fabids</taxon>
        <taxon>Fabales</taxon>
        <taxon>Fabaceae</taxon>
        <taxon>Papilionoideae</taxon>
        <taxon>50 kb inversion clade</taxon>
        <taxon>NPAAA clade</taxon>
        <taxon>Hologalegina</taxon>
        <taxon>IRL clade</taxon>
        <taxon>Trifolieae</taxon>
        <taxon>Trifolium</taxon>
    </lineage>
</organism>